<comment type="similarity">
    <text evidence="1">Belongs to the ABC transporter superfamily.</text>
</comment>
<dbReference type="PANTHER" id="PTHR42711">
    <property type="entry name" value="ABC TRANSPORTER ATP-BINDING PROTEIN"/>
    <property type="match status" value="1"/>
</dbReference>
<dbReference type="CDD" id="cd03230">
    <property type="entry name" value="ABC_DR_subfamily_A"/>
    <property type="match status" value="1"/>
</dbReference>
<gene>
    <name evidence="6" type="ORF">ABW01_17065</name>
</gene>
<dbReference type="EMBL" id="LDPG01000012">
    <property type="protein sequence ID" value="KLV17312.1"/>
    <property type="molecule type" value="Genomic_DNA"/>
</dbReference>
<evidence type="ECO:0000256" key="3">
    <source>
        <dbReference type="ARBA" id="ARBA00022741"/>
    </source>
</evidence>
<dbReference type="GO" id="GO:0005524">
    <property type="term" value="F:ATP binding"/>
    <property type="evidence" value="ECO:0007669"/>
    <property type="project" value="UniProtKB-KW"/>
</dbReference>
<dbReference type="PROSITE" id="PS50893">
    <property type="entry name" value="ABC_TRANSPORTER_2"/>
    <property type="match status" value="1"/>
</dbReference>
<dbReference type="InterPro" id="IPR027417">
    <property type="entry name" value="P-loop_NTPase"/>
</dbReference>
<proteinExistence type="inferred from homology"/>
<dbReference type="RefSeq" id="WP_002195046.1">
    <property type="nucleotide sequence ID" value="NZ_LDPG01000012.1"/>
</dbReference>
<dbReference type="PANTHER" id="PTHR42711:SF5">
    <property type="entry name" value="ABC TRANSPORTER ATP-BINDING PROTEIN NATA"/>
    <property type="match status" value="1"/>
</dbReference>
<dbReference type="Gene3D" id="3.40.50.300">
    <property type="entry name" value="P-loop containing nucleotide triphosphate hydrolases"/>
    <property type="match status" value="1"/>
</dbReference>
<dbReference type="PATRIC" id="fig|1392.242.peg.1294"/>
<keyword evidence="3" id="KW-0547">Nucleotide-binding</keyword>
<dbReference type="GO" id="GO:0016887">
    <property type="term" value="F:ATP hydrolysis activity"/>
    <property type="evidence" value="ECO:0007669"/>
    <property type="project" value="InterPro"/>
</dbReference>
<keyword evidence="2" id="KW-0813">Transport</keyword>
<dbReference type="Pfam" id="PF00005">
    <property type="entry name" value="ABC_tran"/>
    <property type="match status" value="1"/>
</dbReference>
<keyword evidence="4 6" id="KW-0067">ATP-binding</keyword>
<feature type="domain" description="ABC transporter" evidence="5">
    <location>
        <begin position="5"/>
        <end position="233"/>
    </location>
</feature>
<sequence>MRNAFRGGLIYFSYNKMQPILNGLSLSIEDKQIYGLLGKSGSGKSTLVRVMLGLEKAESGKLQWFNEIPNPSTKRRIGYVPQNLAFMYDLSVYENVLSFGKLYGLKEQNLKKQVKYALELFELWDERNQRSGDLSIDMKQRLNIACGIVHNPDVVILDEPTFGLDPQASKYILNRIVELNKTRVTIIYISSNTEEVKKICSHVGIIHNGKLVCEGRLEDVIQKYADQPIIELELHENVKCYTEKLKGYKIAYTEEHCIGIEETDTSLIHSIKERFGSEIQKIIYMPSDLEQVLHKLTERNLGN</sequence>
<evidence type="ECO:0000313" key="6">
    <source>
        <dbReference type="EMBL" id="KLV17312.1"/>
    </source>
</evidence>
<accession>A0A0J1HUB4</accession>
<evidence type="ECO:0000313" key="7">
    <source>
        <dbReference type="Proteomes" id="UP000035904"/>
    </source>
</evidence>
<dbReference type="InterPro" id="IPR003439">
    <property type="entry name" value="ABC_transporter-like_ATP-bd"/>
</dbReference>
<dbReference type="Proteomes" id="UP000035904">
    <property type="component" value="Unassembled WGS sequence"/>
</dbReference>
<protein>
    <submittedName>
        <fullName evidence="6">Daunorubicin ABC transporter ATP-binding protein</fullName>
    </submittedName>
</protein>
<dbReference type="SUPFAM" id="SSF52540">
    <property type="entry name" value="P-loop containing nucleoside triphosphate hydrolases"/>
    <property type="match status" value="1"/>
</dbReference>
<evidence type="ECO:0000256" key="4">
    <source>
        <dbReference type="ARBA" id="ARBA00022840"/>
    </source>
</evidence>
<name>A0A0J1HUB4_BACAN</name>
<evidence type="ECO:0000256" key="1">
    <source>
        <dbReference type="ARBA" id="ARBA00005417"/>
    </source>
</evidence>
<reference evidence="6 7" key="1">
    <citation type="submission" date="2015-05" db="EMBL/GenBank/DDBJ databases">
        <title>Whole genome sequence and identification of bacterial endophytes from Costus igneus.</title>
        <authorList>
            <person name="Lee Y.P."/>
            <person name="Gan H.M."/>
            <person name="Eng W."/>
            <person name="Wheatley M.S."/>
            <person name="Caraballo A."/>
            <person name="Polter S."/>
            <person name="Savka M.A."/>
            <person name="Hudson A.O."/>
        </authorList>
    </citation>
    <scope>NUCLEOTIDE SEQUENCE [LARGE SCALE GENOMIC DNA]</scope>
    <source>
        <strain evidence="6 7">RIT375</strain>
    </source>
</reference>
<organism evidence="6 7">
    <name type="scientific">Bacillus anthracis</name>
    <name type="common">anthrax bacterium</name>
    <dbReference type="NCBI Taxonomy" id="1392"/>
    <lineage>
        <taxon>Bacteria</taxon>
        <taxon>Bacillati</taxon>
        <taxon>Bacillota</taxon>
        <taxon>Bacilli</taxon>
        <taxon>Bacillales</taxon>
        <taxon>Bacillaceae</taxon>
        <taxon>Bacillus</taxon>
        <taxon>Bacillus cereus group</taxon>
    </lineage>
</organism>
<evidence type="ECO:0000256" key="2">
    <source>
        <dbReference type="ARBA" id="ARBA00022448"/>
    </source>
</evidence>
<comment type="caution">
    <text evidence="6">The sequence shown here is derived from an EMBL/GenBank/DDBJ whole genome shotgun (WGS) entry which is preliminary data.</text>
</comment>
<dbReference type="AlphaFoldDB" id="A0A0J1HUB4"/>
<evidence type="ECO:0000259" key="5">
    <source>
        <dbReference type="PROSITE" id="PS50893"/>
    </source>
</evidence>
<dbReference type="InterPro" id="IPR050763">
    <property type="entry name" value="ABC_transporter_ATP-binding"/>
</dbReference>